<dbReference type="AlphaFoldDB" id="A0A1X0NNL1"/>
<sequence>MSGTLESITAATQLRRAVMEAQKELDAKRELYMVRMARAREVEDGIAKDRARLQDTLVQYYKFIQENEIKRTRATRKAVTEERIKKEREDQIRELTEKLHNLEERNEELRRLYEIYAKYQQYLDEVLQRNDGDEYQSPRDIIQRWSTLQDNTKVLQRRKTHLEEELLRNKNALNVKRQKRNNESVELQNQLNELQATYETLQKNIKIKQDELERCIHQRSTTSRTVSHVRMACKNLYDRCILWTMPYSGRGKFEVREADVLYQLHVIGDCLQDFQDVIEAHHQRQQQIAASRAAKEEED</sequence>
<dbReference type="VEuPathDB" id="TriTrypDB:TM35_000302310"/>
<dbReference type="InterPro" id="IPR051147">
    <property type="entry name" value="CFAP_domain-containing"/>
</dbReference>
<keyword evidence="5" id="KW-1185">Reference proteome</keyword>
<feature type="coiled-coil region" evidence="2">
    <location>
        <begin position="177"/>
        <end position="218"/>
    </location>
</feature>
<keyword evidence="4" id="KW-0282">Flagellum</keyword>
<dbReference type="Proteomes" id="UP000192257">
    <property type="component" value="Unassembled WGS sequence"/>
</dbReference>
<protein>
    <submittedName>
        <fullName evidence="4">Flagellar associated protein</fullName>
    </submittedName>
</protein>
<dbReference type="EMBL" id="NBCO01000030">
    <property type="protein sequence ID" value="ORC86191.1"/>
    <property type="molecule type" value="Genomic_DNA"/>
</dbReference>
<gene>
    <name evidence="4" type="ORF">TM35_000302310</name>
</gene>
<dbReference type="PANTHER" id="PTHR21683">
    <property type="entry name" value="COILED-COIL DOMAIN-CONTAINING PROTEIN 42 LIKE-2-LIKE-RELATED"/>
    <property type="match status" value="1"/>
</dbReference>
<dbReference type="Pfam" id="PF13863">
    <property type="entry name" value="DUF4200"/>
    <property type="match status" value="1"/>
</dbReference>
<organism evidence="4 5">
    <name type="scientific">Trypanosoma theileri</name>
    <dbReference type="NCBI Taxonomy" id="67003"/>
    <lineage>
        <taxon>Eukaryota</taxon>
        <taxon>Discoba</taxon>
        <taxon>Euglenozoa</taxon>
        <taxon>Kinetoplastea</taxon>
        <taxon>Metakinetoplastina</taxon>
        <taxon>Trypanosomatida</taxon>
        <taxon>Trypanosomatidae</taxon>
        <taxon>Trypanosoma</taxon>
    </lineage>
</organism>
<dbReference type="STRING" id="67003.A0A1X0NNL1"/>
<feature type="coiled-coil region" evidence="2">
    <location>
        <begin position="78"/>
        <end position="119"/>
    </location>
</feature>
<dbReference type="InterPro" id="IPR025252">
    <property type="entry name" value="DUF4200"/>
</dbReference>
<comment type="caution">
    <text evidence="4">The sequence shown here is derived from an EMBL/GenBank/DDBJ whole genome shotgun (WGS) entry which is preliminary data.</text>
</comment>
<reference evidence="4 5" key="1">
    <citation type="submission" date="2017-03" db="EMBL/GenBank/DDBJ databases">
        <title>An alternative strategy for trypanosome survival in the mammalian bloodstream revealed through genome and transcriptome analysis of the ubiquitous bovine parasite Trypanosoma (Megatrypanum) theileri.</title>
        <authorList>
            <person name="Kelly S."/>
            <person name="Ivens A."/>
            <person name="Mott A."/>
            <person name="O'Neill E."/>
            <person name="Emms D."/>
            <person name="Macleod O."/>
            <person name="Voorheis P."/>
            <person name="Matthews J."/>
            <person name="Matthews K."/>
            <person name="Carrington M."/>
        </authorList>
    </citation>
    <scope>NUCLEOTIDE SEQUENCE [LARGE SCALE GENOMIC DNA]</scope>
    <source>
        <strain evidence="4">Edinburgh</strain>
    </source>
</reference>
<keyword evidence="4" id="KW-0969">Cilium</keyword>
<feature type="domain" description="DUF4200" evidence="3">
    <location>
        <begin position="14"/>
        <end position="128"/>
    </location>
</feature>
<proteinExistence type="predicted"/>
<dbReference type="PANTHER" id="PTHR21683:SF2">
    <property type="entry name" value="COILED-COIL DOMAIN-CONTAINING PROTEIN 42 LIKE-2-LIKE"/>
    <property type="match status" value="1"/>
</dbReference>
<keyword evidence="1 2" id="KW-0175">Coiled coil</keyword>
<keyword evidence="4" id="KW-0966">Cell projection</keyword>
<evidence type="ECO:0000313" key="4">
    <source>
        <dbReference type="EMBL" id="ORC86191.1"/>
    </source>
</evidence>
<dbReference type="GO" id="GO:0005856">
    <property type="term" value="C:cytoskeleton"/>
    <property type="evidence" value="ECO:0007669"/>
    <property type="project" value="UniProtKB-ARBA"/>
</dbReference>
<dbReference type="OrthoDB" id="10264298at2759"/>
<dbReference type="GeneID" id="39988334"/>
<dbReference type="RefSeq" id="XP_028880257.1">
    <property type="nucleotide sequence ID" value="XM_029028554.1"/>
</dbReference>
<name>A0A1X0NNL1_9TRYP</name>
<accession>A0A1X0NNL1</accession>
<evidence type="ECO:0000259" key="3">
    <source>
        <dbReference type="Pfam" id="PF13863"/>
    </source>
</evidence>
<evidence type="ECO:0000256" key="1">
    <source>
        <dbReference type="ARBA" id="ARBA00023054"/>
    </source>
</evidence>
<evidence type="ECO:0000313" key="5">
    <source>
        <dbReference type="Proteomes" id="UP000192257"/>
    </source>
</evidence>
<evidence type="ECO:0000256" key="2">
    <source>
        <dbReference type="SAM" id="Coils"/>
    </source>
</evidence>